<accession>A0A2R6NK58</accession>
<keyword evidence="2" id="KW-1185">Reference proteome</keyword>
<protein>
    <submittedName>
        <fullName evidence="1">Uncharacterized protein</fullName>
    </submittedName>
</protein>
<name>A0A2R6NK58_9APHY</name>
<dbReference type="EMBL" id="MLYV02001139">
    <property type="protein sequence ID" value="PSR72750.1"/>
    <property type="molecule type" value="Genomic_DNA"/>
</dbReference>
<dbReference type="AlphaFoldDB" id="A0A2R6NK58"/>
<gene>
    <name evidence="1" type="ORF">PHLCEN_2v11445</name>
</gene>
<reference evidence="1 2" key="1">
    <citation type="submission" date="2018-02" db="EMBL/GenBank/DDBJ databases">
        <title>Genome sequence of the basidiomycete white-rot fungus Phlebia centrifuga.</title>
        <authorList>
            <person name="Granchi Z."/>
            <person name="Peng M."/>
            <person name="de Vries R.P."/>
            <person name="Hilden K."/>
            <person name="Makela M.R."/>
            <person name="Grigoriev I."/>
            <person name="Riley R."/>
        </authorList>
    </citation>
    <scope>NUCLEOTIDE SEQUENCE [LARGE SCALE GENOMIC DNA]</scope>
    <source>
        <strain evidence="1 2">FBCC195</strain>
    </source>
</reference>
<sequence length="175" mass="19721">DILSVRHGPRNLPVYRYSSRDLSYAAKSIINSGYDTLGLSIELSDEGQVKALAFATVEEVYHISFKNLTPGGKRPGKDLSFFNLLSGRRGLLAGFSMARIALHMHRELGYHVSGIDLSTLFSKSTRCPWYPAKFLSMKVDPDVDSFRVNDLWCRNSEDELEALERMCLKAWISAK</sequence>
<dbReference type="Proteomes" id="UP000186601">
    <property type="component" value="Unassembled WGS sequence"/>
</dbReference>
<feature type="non-terminal residue" evidence="1">
    <location>
        <position position="1"/>
    </location>
</feature>
<dbReference type="OrthoDB" id="6513042at2759"/>
<proteinExistence type="predicted"/>
<evidence type="ECO:0000313" key="2">
    <source>
        <dbReference type="Proteomes" id="UP000186601"/>
    </source>
</evidence>
<organism evidence="1 2">
    <name type="scientific">Hermanssonia centrifuga</name>
    <dbReference type="NCBI Taxonomy" id="98765"/>
    <lineage>
        <taxon>Eukaryota</taxon>
        <taxon>Fungi</taxon>
        <taxon>Dikarya</taxon>
        <taxon>Basidiomycota</taxon>
        <taxon>Agaricomycotina</taxon>
        <taxon>Agaricomycetes</taxon>
        <taxon>Polyporales</taxon>
        <taxon>Meruliaceae</taxon>
        <taxon>Hermanssonia</taxon>
    </lineage>
</organism>
<dbReference type="STRING" id="98765.A0A2R6NK58"/>
<comment type="caution">
    <text evidence="1">The sequence shown here is derived from an EMBL/GenBank/DDBJ whole genome shotgun (WGS) entry which is preliminary data.</text>
</comment>
<evidence type="ECO:0000313" key="1">
    <source>
        <dbReference type="EMBL" id="PSR72750.1"/>
    </source>
</evidence>